<proteinExistence type="inferred from homology"/>
<keyword evidence="7" id="KW-1185">Reference proteome</keyword>
<evidence type="ECO:0000256" key="4">
    <source>
        <dbReference type="ARBA" id="ARBA00022989"/>
    </source>
</evidence>
<gene>
    <name evidence="6" type="primary">BnaC03g22330D</name>
    <name evidence="5" type="ORF">DARMORV10_C03P26530.1</name>
    <name evidence="6" type="ORF">GSBRNA2T00028734001</name>
</gene>
<name>A0A078GI12_BRANA</name>
<evidence type="ECO:0000313" key="6">
    <source>
        <dbReference type="EMBL" id="CDY24939.1"/>
    </source>
</evidence>
<dbReference type="GO" id="GO:0006862">
    <property type="term" value="P:nucleotide transport"/>
    <property type="evidence" value="ECO:0007669"/>
    <property type="project" value="InterPro"/>
</dbReference>
<dbReference type="Gramene" id="CDY24939">
    <property type="protein sequence ID" value="CDY24939"/>
    <property type="gene ID" value="GSBRNA2T00028734001"/>
</dbReference>
<keyword evidence="4" id="KW-1133">Transmembrane helix</keyword>
<keyword evidence="4" id="KW-0472">Membrane</keyword>
<evidence type="ECO:0000313" key="7">
    <source>
        <dbReference type="Proteomes" id="UP000028999"/>
    </source>
</evidence>
<dbReference type="PANTHER" id="PTHR45683">
    <property type="entry name" value="MITOCHONDRIAL NICOTINAMIDE ADENINE DINUCLEOTIDE TRANSPORTER 1-RELATED-RELATED"/>
    <property type="match status" value="1"/>
</dbReference>
<reference evidence="6" key="2">
    <citation type="submission" date="2014-06" db="EMBL/GenBank/DDBJ databases">
        <authorList>
            <person name="Genoscope - CEA"/>
        </authorList>
    </citation>
    <scope>NUCLEOTIDE SEQUENCE</scope>
</reference>
<reference evidence="6 7" key="1">
    <citation type="journal article" date="2014" name="Science">
        <title>Plant genetics. Early allopolyploid evolution in the post-Neolithic Brassica napus oilseed genome.</title>
        <authorList>
            <person name="Chalhoub B."/>
            <person name="Denoeud F."/>
            <person name="Liu S."/>
            <person name="Parkin I.A."/>
            <person name="Tang H."/>
            <person name="Wang X."/>
            <person name="Chiquet J."/>
            <person name="Belcram H."/>
            <person name="Tong C."/>
            <person name="Samans B."/>
            <person name="Correa M."/>
            <person name="Da Silva C."/>
            <person name="Just J."/>
            <person name="Falentin C."/>
            <person name="Koh C.S."/>
            <person name="Le Clainche I."/>
            <person name="Bernard M."/>
            <person name="Bento P."/>
            <person name="Noel B."/>
            <person name="Labadie K."/>
            <person name="Alberti A."/>
            <person name="Charles M."/>
            <person name="Arnaud D."/>
            <person name="Guo H."/>
            <person name="Daviaud C."/>
            <person name="Alamery S."/>
            <person name="Jabbari K."/>
            <person name="Zhao M."/>
            <person name="Edger P.P."/>
            <person name="Chelaifa H."/>
            <person name="Tack D."/>
            <person name="Lassalle G."/>
            <person name="Mestiri I."/>
            <person name="Schnel N."/>
            <person name="Le Paslier M.C."/>
            <person name="Fan G."/>
            <person name="Renault V."/>
            <person name="Bayer P.E."/>
            <person name="Golicz A.A."/>
            <person name="Manoli S."/>
            <person name="Lee T.H."/>
            <person name="Thi V.H."/>
            <person name="Chalabi S."/>
            <person name="Hu Q."/>
            <person name="Fan C."/>
            <person name="Tollenaere R."/>
            <person name="Lu Y."/>
            <person name="Battail C."/>
            <person name="Shen J."/>
            <person name="Sidebottom C.H."/>
            <person name="Wang X."/>
            <person name="Canaguier A."/>
            <person name="Chauveau A."/>
            <person name="Berard A."/>
            <person name="Deniot G."/>
            <person name="Guan M."/>
            <person name="Liu Z."/>
            <person name="Sun F."/>
            <person name="Lim Y.P."/>
            <person name="Lyons E."/>
            <person name="Town C.D."/>
            <person name="Bancroft I."/>
            <person name="Wang X."/>
            <person name="Meng J."/>
            <person name="Ma J."/>
            <person name="Pires J.C."/>
            <person name="King G.J."/>
            <person name="Brunel D."/>
            <person name="Delourme R."/>
            <person name="Renard M."/>
            <person name="Aury J.M."/>
            <person name="Adams K.L."/>
            <person name="Batley J."/>
            <person name="Snowdon R.J."/>
            <person name="Tost J."/>
            <person name="Edwards D."/>
            <person name="Zhou Y."/>
            <person name="Hua W."/>
            <person name="Sharpe A.G."/>
            <person name="Paterson A.H."/>
            <person name="Guan C."/>
            <person name="Wincker P."/>
        </authorList>
    </citation>
    <scope>NUCLEOTIDE SEQUENCE [LARGE SCALE GENOMIC DNA]</scope>
    <source>
        <strain evidence="7">cv. Darmor-bzh</strain>
    </source>
</reference>
<dbReference type="STRING" id="3708.A0A078GI12"/>
<accession>A0A078GI12</accession>
<protein>
    <submittedName>
        <fullName evidence="5">(rape) hypothetical protein</fullName>
    </submittedName>
    <submittedName>
        <fullName evidence="6">BnaC03g22330D protein</fullName>
    </submittedName>
</protein>
<reference evidence="5" key="3">
    <citation type="submission" date="2021-01" db="EMBL/GenBank/DDBJ databases">
        <authorList>
            <consortium name="Genoscope - CEA"/>
            <person name="William W."/>
        </authorList>
    </citation>
    <scope>NUCLEOTIDE SEQUENCE</scope>
</reference>
<dbReference type="EMBL" id="HG994367">
    <property type="protein sequence ID" value="CAF1700795.1"/>
    <property type="molecule type" value="Genomic_DNA"/>
</dbReference>
<dbReference type="EMBL" id="LK032166">
    <property type="protein sequence ID" value="CDY24939.1"/>
    <property type="molecule type" value="Genomic_DNA"/>
</dbReference>
<evidence type="ECO:0000256" key="3">
    <source>
        <dbReference type="ARBA" id="ARBA00022737"/>
    </source>
</evidence>
<keyword evidence="4" id="KW-0812">Transmembrane</keyword>
<comment type="similarity">
    <text evidence="1">Belongs to the mitochondrial carrier (TC 2.A.29) family.</text>
</comment>
<organism evidence="6 7">
    <name type="scientific">Brassica napus</name>
    <name type="common">Rape</name>
    <dbReference type="NCBI Taxonomy" id="3708"/>
    <lineage>
        <taxon>Eukaryota</taxon>
        <taxon>Viridiplantae</taxon>
        <taxon>Streptophyta</taxon>
        <taxon>Embryophyta</taxon>
        <taxon>Tracheophyta</taxon>
        <taxon>Spermatophyta</taxon>
        <taxon>Magnoliopsida</taxon>
        <taxon>eudicotyledons</taxon>
        <taxon>Gunneridae</taxon>
        <taxon>Pentapetalae</taxon>
        <taxon>rosids</taxon>
        <taxon>malvids</taxon>
        <taxon>Brassicales</taxon>
        <taxon>Brassicaceae</taxon>
        <taxon>Brassiceae</taxon>
        <taxon>Brassica</taxon>
    </lineage>
</organism>
<keyword evidence="2" id="KW-0813">Transport</keyword>
<sequence>MFTYVSMLHYILALKTHKKCQKDQKTLSESHSSHVEALVPVEPRPHGTFNTIREVYDEAVGSASSKVLKILQVSNPSMQFMLYKDNVSKAEEKRAMKGSNNVTALETILLGAVAKLGATVTTYSLLVVKSTGHNREQKTTLQMFCFLPLVFCCKIISKGRKTHVPLIVQSNCCSSVHDQGGACEGC</sequence>
<evidence type="ECO:0000256" key="2">
    <source>
        <dbReference type="ARBA" id="ARBA00022448"/>
    </source>
</evidence>
<dbReference type="Proteomes" id="UP001295469">
    <property type="component" value="Chromosome C03"/>
</dbReference>
<dbReference type="SMR" id="A0A078GI12"/>
<evidence type="ECO:0000313" key="5">
    <source>
        <dbReference type="EMBL" id="CAF1700795.1"/>
    </source>
</evidence>
<dbReference type="AlphaFoldDB" id="A0A078GI12"/>
<dbReference type="GO" id="GO:0055085">
    <property type="term" value="P:transmembrane transport"/>
    <property type="evidence" value="ECO:0007669"/>
    <property type="project" value="InterPro"/>
</dbReference>
<dbReference type="PaxDb" id="3708-A0A078GI12"/>
<evidence type="ECO:0000256" key="1">
    <source>
        <dbReference type="ARBA" id="ARBA00006375"/>
    </source>
</evidence>
<dbReference type="InterPro" id="IPR044712">
    <property type="entry name" value="SLC25A32-like"/>
</dbReference>
<dbReference type="Proteomes" id="UP000028999">
    <property type="component" value="Unassembled WGS sequence"/>
</dbReference>
<keyword evidence="3" id="KW-0677">Repeat</keyword>